<gene>
    <name evidence="1" type="ORF">L2E82_45505</name>
</gene>
<protein>
    <submittedName>
        <fullName evidence="1">Uncharacterized protein</fullName>
    </submittedName>
</protein>
<evidence type="ECO:0000313" key="1">
    <source>
        <dbReference type="EMBL" id="KAI3700864.1"/>
    </source>
</evidence>
<evidence type="ECO:0000313" key="2">
    <source>
        <dbReference type="Proteomes" id="UP001055811"/>
    </source>
</evidence>
<organism evidence="1 2">
    <name type="scientific">Cichorium intybus</name>
    <name type="common">Chicory</name>
    <dbReference type="NCBI Taxonomy" id="13427"/>
    <lineage>
        <taxon>Eukaryota</taxon>
        <taxon>Viridiplantae</taxon>
        <taxon>Streptophyta</taxon>
        <taxon>Embryophyta</taxon>
        <taxon>Tracheophyta</taxon>
        <taxon>Spermatophyta</taxon>
        <taxon>Magnoliopsida</taxon>
        <taxon>eudicotyledons</taxon>
        <taxon>Gunneridae</taxon>
        <taxon>Pentapetalae</taxon>
        <taxon>asterids</taxon>
        <taxon>campanulids</taxon>
        <taxon>Asterales</taxon>
        <taxon>Asteraceae</taxon>
        <taxon>Cichorioideae</taxon>
        <taxon>Cichorieae</taxon>
        <taxon>Cichoriinae</taxon>
        <taxon>Cichorium</taxon>
    </lineage>
</organism>
<name>A0ACB8ZT30_CICIN</name>
<dbReference type="Proteomes" id="UP001055811">
    <property type="component" value="Linkage Group LG08"/>
</dbReference>
<accession>A0ACB8ZT30</accession>
<dbReference type="EMBL" id="CM042016">
    <property type="protein sequence ID" value="KAI3700864.1"/>
    <property type="molecule type" value="Genomic_DNA"/>
</dbReference>
<keyword evidence="2" id="KW-1185">Reference proteome</keyword>
<proteinExistence type="predicted"/>
<reference evidence="2" key="1">
    <citation type="journal article" date="2022" name="Mol. Ecol. Resour.">
        <title>The genomes of chicory, endive, great burdock and yacon provide insights into Asteraceae palaeo-polyploidization history and plant inulin production.</title>
        <authorList>
            <person name="Fan W."/>
            <person name="Wang S."/>
            <person name="Wang H."/>
            <person name="Wang A."/>
            <person name="Jiang F."/>
            <person name="Liu H."/>
            <person name="Zhao H."/>
            <person name="Xu D."/>
            <person name="Zhang Y."/>
        </authorList>
    </citation>
    <scope>NUCLEOTIDE SEQUENCE [LARGE SCALE GENOMIC DNA]</scope>
    <source>
        <strain evidence="2">cv. Punajuju</strain>
    </source>
</reference>
<sequence>MGVKGFCRWLVNRYPRIVVNAVEKMEEDDGSLPNLNCFEFDNLYLDMNGIIYPCFDPENDDDNDDLEDSKTKKTAVLGHWQVFLYRLKSISLTSHIQRLQILRTLCRWGCPKSEDEPTENKEIQKF</sequence>
<comment type="caution">
    <text evidence="1">The sequence shown here is derived from an EMBL/GenBank/DDBJ whole genome shotgun (WGS) entry which is preliminary data.</text>
</comment>
<reference evidence="1 2" key="2">
    <citation type="journal article" date="2022" name="Mol. Ecol. Resour.">
        <title>The genomes of chicory, endive, great burdock and yacon provide insights into Asteraceae paleo-polyploidization history and plant inulin production.</title>
        <authorList>
            <person name="Fan W."/>
            <person name="Wang S."/>
            <person name="Wang H."/>
            <person name="Wang A."/>
            <person name="Jiang F."/>
            <person name="Liu H."/>
            <person name="Zhao H."/>
            <person name="Xu D."/>
            <person name="Zhang Y."/>
        </authorList>
    </citation>
    <scope>NUCLEOTIDE SEQUENCE [LARGE SCALE GENOMIC DNA]</scope>
    <source>
        <strain evidence="2">cv. Punajuju</strain>
        <tissue evidence="1">Leaves</tissue>
    </source>
</reference>